<dbReference type="Pfam" id="PF00171">
    <property type="entry name" value="Aldedh"/>
    <property type="match status" value="1"/>
</dbReference>
<feature type="active site" evidence="3">
    <location>
        <position position="235"/>
    </location>
</feature>
<dbReference type="Proteomes" id="UP000565441">
    <property type="component" value="Unassembled WGS sequence"/>
</dbReference>
<evidence type="ECO:0000256" key="2">
    <source>
        <dbReference type="ARBA" id="ARBA00023002"/>
    </source>
</evidence>
<dbReference type="InterPro" id="IPR016163">
    <property type="entry name" value="Ald_DH_C"/>
</dbReference>
<dbReference type="OrthoDB" id="310895at2759"/>
<dbReference type="Gene3D" id="3.40.309.10">
    <property type="entry name" value="Aldehyde Dehydrogenase, Chain A, domain 2"/>
    <property type="match status" value="1"/>
</dbReference>
<name>A0A8H5M871_9AGAR</name>
<dbReference type="Gene3D" id="3.40.605.10">
    <property type="entry name" value="Aldehyde Dehydrogenase, Chain A, domain 1"/>
    <property type="match status" value="1"/>
</dbReference>
<dbReference type="AlphaFoldDB" id="A0A8H5M871"/>
<dbReference type="SUPFAM" id="SSF53720">
    <property type="entry name" value="ALDH-like"/>
    <property type="match status" value="1"/>
</dbReference>
<dbReference type="InterPro" id="IPR016161">
    <property type="entry name" value="Ald_DH/histidinol_DH"/>
</dbReference>
<dbReference type="PROSITE" id="PS00687">
    <property type="entry name" value="ALDEHYDE_DEHYDR_GLU"/>
    <property type="match status" value="1"/>
</dbReference>
<keyword evidence="2 4" id="KW-0560">Oxidoreductase</keyword>
<evidence type="ECO:0000256" key="3">
    <source>
        <dbReference type="PROSITE-ProRule" id="PRU10007"/>
    </source>
</evidence>
<dbReference type="GO" id="GO:0004030">
    <property type="term" value="F:aldehyde dehydrogenase [NAD(P)+] activity"/>
    <property type="evidence" value="ECO:0007669"/>
    <property type="project" value="UniProtKB-ARBA"/>
</dbReference>
<dbReference type="FunFam" id="3.40.605.10:FF:000026">
    <property type="entry name" value="Aldehyde dehydrogenase, putative"/>
    <property type="match status" value="1"/>
</dbReference>
<accession>A0A8H5M871</accession>
<dbReference type="EMBL" id="JAACJP010000005">
    <property type="protein sequence ID" value="KAF5384309.1"/>
    <property type="molecule type" value="Genomic_DNA"/>
</dbReference>
<dbReference type="PROSITE" id="PS00070">
    <property type="entry name" value="ALDEHYDE_DEHYDR_CYS"/>
    <property type="match status" value="1"/>
</dbReference>
<comment type="caution">
    <text evidence="6">The sequence shown here is derived from an EMBL/GenBank/DDBJ whole genome shotgun (WGS) entry which is preliminary data.</text>
</comment>
<organism evidence="6 7">
    <name type="scientific">Tricholomella constricta</name>
    <dbReference type="NCBI Taxonomy" id="117010"/>
    <lineage>
        <taxon>Eukaryota</taxon>
        <taxon>Fungi</taxon>
        <taxon>Dikarya</taxon>
        <taxon>Basidiomycota</taxon>
        <taxon>Agaricomycotina</taxon>
        <taxon>Agaricomycetes</taxon>
        <taxon>Agaricomycetidae</taxon>
        <taxon>Agaricales</taxon>
        <taxon>Tricholomatineae</taxon>
        <taxon>Lyophyllaceae</taxon>
        <taxon>Tricholomella</taxon>
    </lineage>
</organism>
<comment type="similarity">
    <text evidence="1 4">Belongs to the aldehyde dehydrogenase family.</text>
</comment>
<reference evidence="6 7" key="1">
    <citation type="journal article" date="2020" name="ISME J.">
        <title>Uncovering the hidden diversity of litter-decomposition mechanisms in mushroom-forming fungi.</title>
        <authorList>
            <person name="Floudas D."/>
            <person name="Bentzer J."/>
            <person name="Ahren D."/>
            <person name="Johansson T."/>
            <person name="Persson P."/>
            <person name="Tunlid A."/>
        </authorList>
    </citation>
    <scope>NUCLEOTIDE SEQUENCE [LARGE SCALE GENOMIC DNA]</scope>
    <source>
        <strain evidence="6 7">CBS 661.87</strain>
    </source>
</reference>
<dbReference type="PANTHER" id="PTHR11699">
    <property type="entry name" value="ALDEHYDE DEHYDROGENASE-RELATED"/>
    <property type="match status" value="1"/>
</dbReference>
<protein>
    <recommendedName>
        <fullName evidence="5">Aldehyde dehydrogenase domain-containing protein</fullName>
    </recommendedName>
</protein>
<dbReference type="FunFam" id="3.40.309.10:FF:000012">
    <property type="entry name" value="Betaine aldehyde dehydrogenase"/>
    <property type="match status" value="1"/>
</dbReference>
<evidence type="ECO:0000259" key="5">
    <source>
        <dbReference type="Pfam" id="PF00171"/>
    </source>
</evidence>
<dbReference type="FunFam" id="3.40.605.10:FF:000001">
    <property type="entry name" value="Aldehyde dehydrogenase 1"/>
    <property type="match status" value="1"/>
</dbReference>
<dbReference type="InterPro" id="IPR029510">
    <property type="entry name" value="Ald_DH_CS_GLU"/>
</dbReference>
<dbReference type="InterPro" id="IPR016160">
    <property type="entry name" value="Ald_DH_CS_CYS"/>
</dbReference>
<dbReference type="CDD" id="cd07091">
    <property type="entry name" value="ALDH_F1-2_Ald2-like"/>
    <property type="match status" value="1"/>
</dbReference>
<gene>
    <name evidence="6" type="ORF">D9615_003099</name>
</gene>
<keyword evidence="7" id="KW-1185">Reference proteome</keyword>
<evidence type="ECO:0000313" key="7">
    <source>
        <dbReference type="Proteomes" id="UP000565441"/>
    </source>
</evidence>
<feature type="domain" description="Aldehyde dehydrogenase" evidence="5">
    <location>
        <begin position="6"/>
        <end position="456"/>
    </location>
</feature>
<evidence type="ECO:0000313" key="6">
    <source>
        <dbReference type="EMBL" id="KAF5384309.1"/>
    </source>
</evidence>
<proteinExistence type="inferred from homology"/>
<sequence>MLLVASVINPATGKVVTSISAGSAKDVDIAVDAAKKAYKTSWGLKCPGSVRGRLLNKLADLIEKNIDEFAALESLDVGKVYERSKAQDIGSSIEVLRYYAGWADKVQGKTIETNELKLAYTRHEPYGVVGQIIPWNFPMGMLSWKIGPALATGNTVVLKPSEITPLTALRLADLINEAGFPPGVVNIVNGYGHTVGQAIAEHPLIEKVAFTGSTLTGRKVLKASAETNLKVVTLELGGKSPTIIFDDADLEQAVKWAAHGIFFNMGQACTAASRIFIQEGIYDAFLAKFTEIAKFLGSATGDPFLTGTQHGPQVSQTQFDRVMSYISSGKEEGATVHVGGERHGDEGYFIQPTIFTNVKPEMKIVQEEIFGPVAAVIKFKTEEEVIEAANSTTYGLGCNVFSENGSRALRVAHALEAGSAWVNCAQVADKSVPFGGYKQSGIGRELGEYAIDTYVSRSLVSFASLTQDYADADESGSNCRYTQVKGVHVNLGMKL</sequence>
<evidence type="ECO:0000256" key="1">
    <source>
        <dbReference type="ARBA" id="ARBA00009986"/>
    </source>
</evidence>
<dbReference type="InterPro" id="IPR016162">
    <property type="entry name" value="Ald_DH_N"/>
</dbReference>
<evidence type="ECO:0000256" key="4">
    <source>
        <dbReference type="RuleBase" id="RU003345"/>
    </source>
</evidence>
<dbReference type="InterPro" id="IPR015590">
    <property type="entry name" value="Aldehyde_DH_dom"/>
</dbReference>